<comment type="caution">
    <text evidence="2">The sequence shown here is derived from an EMBL/GenBank/DDBJ whole genome shotgun (WGS) entry which is preliminary data.</text>
</comment>
<feature type="chain" id="PRO_5044788146" evidence="1">
    <location>
        <begin position="24"/>
        <end position="129"/>
    </location>
</feature>
<keyword evidence="3" id="KW-1185">Reference proteome</keyword>
<dbReference type="EMBL" id="JBICBT010000801">
    <property type="protein sequence ID" value="KAL3100045.1"/>
    <property type="molecule type" value="Genomic_DNA"/>
</dbReference>
<protein>
    <submittedName>
        <fullName evidence="2">Uncharacterized protein</fullName>
    </submittedName>
</protein>
<evidence type="ECO:0000256" key="1">
    <source>
        <dbReference type="SAM" id="SignalP"/>
    </source>
</evidence>
<dbReference type="Proteomes" id="UP001620626">
    <property type="component" value="Unassembled WGS sequence"/>
</dbReference>
<proteinExistence type="predicted"/>
<sequence length="129" mass="14480">MNPSVFFFALAVLFLVNVDFLHGKYNEPMARQVLQKHALQFRQHCANARRESDVAKCCRAITSITGQATNEEEGINKMLAKCKAGTTQSEAQQIRKNLEGSNKLKDCGQFKSQIKNQLDELKPYCNNGA</sequence>
<feature type="signal peptide" evidence="1">
    <location>
        <begin position="1"/>
        <end position="23"/>
    </location>
</feature>
<dbReference type="AlphaFoldDB" id="A0ABD2KBK8"/>
<evidence type="ECO:0000313" key="3">
    <source>
        <dbReference type="Proteomes" id="UP001620626"/>
    </source>
</evidence>
<name>A0ABD2KBK8_9BILA</name>
<keyword evidence="1" id="KW-0732">Signal</keyword>
<reference evidence="2 3" key="1">
    <citation type="submission" date="2024-10" db="EMBL/GenBank/DDBJ databases">
        <authorList>
            <person name="Kim D."/>
        </authorList>
    </citation>
    <scope>NUCLEOTIDE SEQUENCE [LARGE SCALE GENOMIC DNA]</scope>
    <source>
        <strain evidence="2">BH-2024</strain>
    </source>
</reference>
<gene>
    <name evidence="2" type="ORF">niasHT_027123</name>
</gene>
<organism evidence="2 3">
    <name type="scientific">Heterodera trifolii</name>
    <dbReference type="NCBI Taxonomy" id="157864"/>
    <lineage>
        <taxon>Eukaryota</taxon>
        <taxon>Metazoa</taxon>
        <taxon>Ecdysozoa</taxon>
        <taxon>Nematoda</taxon>
        <taxon>Chromadorea</taxon>
        <taxon>Rhabditida</taxon>
        <taxon>Tylenchina</taxon>
        <taxon>Tylenchomorpha</taxon>
        <taxon>Tylenchoidea</taxon>
        <taxon>Heteroderidae</taxon>
        <taxon>Heteroderinae</taxon>
        <taxon>Heterodera</taxon>
    </lineage>
</organism>
<accession>A0ABD2KBK8</accession>
<evidence type="ECO:0000313" key="2">
    <source>
        <dbReference type="EMBL" id="KAL3100045.1"/>
    </source>
</evidence>